<dbReference type="GO" id="GO:0015528">
    <property type="term" value="F:lactose:proton symporter activity"/>
    <property type="evidence" value="ECO:0007669"/>
    <property type="project" value="TreeGrafter"/>
</dbReference>
<keyword evidence="6 8" id="KW-1133">Transmembrane helix</keyword>
<feature type="transmembrane region" description="Helical" evidence="8">
    <location>
        <begin position="160"/>
        <end position="178"/>
    </location>
</feature>
<feature type="transmembrane region" description="Helical" evidence="8">
    <location>
        <begin position="72"/>
        <end position="90"/>
    </location>
</feature>
<dbReference type="NCBIfam" id="NF037955">
    <property type="entry name" value="mfs"/>
    <property type="match status" value="1"/>
</dbReference>
<dbReference type="PIRSF" id="PIRSF004925">
    <property type="entry name" value="HcaT"/>
    <property type="match status" value="1"/>
</dbReference>
<organism evidence="10 11">
    <name type="scientific">Mesobacillus foraminis</name>
    <dbReference type="NCBI Taxonomy" id="279826"/>
    <lineage>
        <taxon>Bacteria</taxon>
        <taxon>Bacillati</taxon>
        <taxon>Bacillota</taxon>
        <taxon>Bacilli</taxon>
        <taxon>Bacillales</taxon>
        <taxon>Bacillaceae</taxon>
        <taxon>Mesobacillus</taxon>
    </lineage>
</organism>
<feature type="transmembrane region" description="Helical" evidence="8">
    <location>
        <begin position="96"/>
        <end position="114"/>
    </location>
</feature>
<keyword evidence="3" id="KW-1003">Cell membrane</keyword>
<feature type="domain" description="Major facilitator superfamily associated" evidence="9">
    <location>
        <begin position="8"/>
        <end position="358"/>
    </location>
</feature>
<dbReference type="PANTHER" id="PTHR23522">
    <property type="entry name" value="BLL5896 PROTEIN"/>
    <property type="match status" value="1"/>
</dbReference>
<feature type="transmembrane region" description="Helical" evidence="8">
    <location>
        <begin position="264"/>
        <end position="284"/>
    </location>
</feature>
<reference evidence="10 11" key="1">
    <citation type="journal article" date="2015" name="Stand. Genomic Sci.">
        <title>Genomic Encyclopedia of Bacterial and Archaeal Type Strains, Phase III: the genomes of soil and plant-associated and newly described type strains.</title>
        <authorList>
            <person name="Whitman W.B."/>
            <person name="Woyke T."/>
            <person name="Klenk H.P."/>
            <person name="Zhou Y."/>
            <person name="Lilburn T.G."/>
            <person name="Beck B.J."/>
            <person name="De Vos P."/>
            <person name="Vandamme P."/>
            <person name="Eisen J.A."/>
            <person name="Garrity G."/>
            <person name="Hugenholtz P."/>
            <person name="Kyrpides N.C."/>
        </authorList>
    </citation>
    <scope>NUCLEOTIDE SEQUENCE [LARGE SCALE GENOMIC DNA]</scope>
    <source>
        <strain evidence="10 11">CV53</strain>
    </source>
</reference>
<feature type="transmembrane region" description="Helical" evidence="8">
    <location>
        <begin position="237"/>
        <end position="257"/>
    </location>
</feature>
<dbReference type="InterPro" id="IPR024989">
    <property type="entry name" value="MFS_assoc_dom"/>
</dbReference>
<feature type="transmembrane region" description="Helical" evidence="8">
    <location>
        <begin position="41"/>
        <end position="60"/>
    </location>
</feature>
<evidence type="ECO:0000256" key="8">
    <source>
        <dbReference type="SAM" id="Phobius"/>
    </source>
</evidence>
<feature type="transmembrane region" description="Helical" evidence="8">
    <location>
        <begin position="199"/>
        <end position="217"/>
    </location>
</feature>
<comment type="caution">
    <text evidence="10">The sequence shown here is derived from an EMBL/GenBank/DDBJ whole genome shotgun (WGS) entry which is preliminary data.</text>
</comment>
<accession>A0A4R2BAX9</accession>
<comment type="subcellular location">
    <subcellularLocation>
        <location evidence="1">Cell inner membrane</location>
        <topology evidence="1">Multi-pass membrane protein</topology>
    </subcellularLocation>
</comment>
<keyword evidence="4" id="KW-0997">Cell inner membrane</keyword>
<name>A0A4R2BAX9_9BACI</name>
<keyword evidence="7 8" id="KW-0472">Membrane</keyword>
<dbReference type="PANTHER" id="PTHR23522:SF10">
    <property type="entry name" value="3-PHENYLPROPIONIC ACID TRANSPORTER-RELATED"/>
    <property type="match status" value="1"/>
</dbReference>
<evidence type="ECO:0000313" key="10">
    <source>
        <dbReference type="EMBL" id="TCN22679.1"/>
    </source>
</evidence>
<sequence length="394" mass="43634">MPRGTVLYLSIFLFFFHSSVTIISSFLPVYFQDKELTGTQIGWLMAIGPFTSLFAQPFWGYMSDKYQTVKKVLLLCLIGLVTASILLFQMNTFASLIVLCGVFFSFMAPIGALGDSLAQKVSQLADTSFGRIRMWGSIGFAVTSIIGGWILFQIGIDRLLYVYLIFAFASLVIVLRVSDIESAAKPVSIRGAVKVVSQPSLLLFLFFILFITIPHRANDSFIGLYIKELGGSESLIGSAWFVGVAVEAFVFLLSAYWMRWFSEITFIIIASGLYGLRWLLFSGADSAMEIIYYQAMHGVTFGIFYLCAFQFVTRLVPDEFRATGQLFFISVFFGLSGIIGSLGGGIIFDQSGGEAMYRLSSFAAFAGCIGFITYDVYLRKKKNVPGGVLYKKGM</sequence>
<dbReference type="SUPFAM" id="SSF103473">
    <property type="entry name" value="MFS general substrate transporter"/>
    <property type="match status" value="1"/>
</dbReference>
<dbReference type="GO" id="GO:0005886">
    <property type="term" value="C:plasma membrane"/>
    <property type="evidence" value="ECO:0007669"/>
    <property type="project" value="UniProtKB-SubCell"/>
</dbReference>
<evidence type="ECO:0000256" key="1">
    <source>
        <dbReference type="ARBA" id="ARBA00004429"/>
    </source>
</evidence>
<evidence type="ECO:0000256" key="4">
    <source>
        <dbReference type="ARBA" id="ARBA00022519"/>
    </source>
</evidence>
<dbReference type="GO" id="GO:0030395">
    <property type="term" value="F:lactose binding"/>
    <property type="evidence" value="ECO:0007669"/>
    <property type="project" value="TreeGrafter"/>
</dbReference>
<evidence type="ECO:0000256" key="6">
    <source>
        <dbReference type="ARBA" id="ARBA00022989"/>
    </source>
</evidence>
<feature type="transmembrane region" description="Helical" evidence="8">
    <location>
        <begin position="7"/>
        <end position="29"/>
    </location>
</feature>
<dbReference type="Pfam" id="PF12832">
    <property type="entry name" value="MFS_1_like"/>
    <property type="match status" value="1"/>
</dbReference>
<keyword evidence="2" id="KW-0813">Transport</keyword>
<feature type="transmembrane region" description="Helical" evidence="8">
    <location>
        <begin position="135"/>
        <end position="154"/>
    </location>
</feature>
<dbReference type="AlphaFoldDB" id="A0A4R2BAX9"/>
<feature type="transmembrane region" description="Helical" evidence="8">
    <location>
        <begin position="324"/>
        <end position="347"/>
    </location>
</feature>
<evidence type="ECO:0000259" key="9">
    <source>
        <dbReference type="Pfam" id="PF12832"/>
    </source>
</evidence>
<evidence type="ECO:0000256" key="2">
    <source>
        <dbReference type="ARBA" id="ARBA00022448"/>
    </source>
</evidence>
<feature type="transmembrane region" description="Helical" evidence="8">
    <location>
        <begin position="359"/>
        <end position="377"/>
    </location>
</feature>
<proteinExistence type="predicted"/>
<protein>
    <recommendedName>
        <fullName evidence="9">Major facilitator superfamily associated domain-containing protein</fullName>
    </recommendedName>
</protein>
<dbReference type="Gene3D" id="1.20.1250.20">
    <property type="entry name" value="MFS general substrate transporter like domains"/>
    <property type="match status" value="2"/>
</dbReference>
<evidence type="ECO:0000256" key="3">
    <source>
        <dbReference type="ARBA" id="ARBA00022475"/>
    </source>
</evidence>
<dbReference type="EMBL" id="SLVV01000010">
    <property type="protein sequence ID" value="TCN22679.1"/>
    <property type="molecule type" value="Genomic_DNA"/>
</dbReference>
<keyword evidence="11" id="KW-1185">Reference proteome</keyword>
<evidence type="ECO:0000256" key="7">
    <source>
        <dbReference type="ARBA" id="ARBA00023136"/>
    </source>
</evidence>
<keyword evidence="5 8" id="KW-0812">Transmembrane</keyword>
<feature type="transmembrane region" description="Helical" evidence="8">
    <location>
        <begin position="290"/>
        <end position="312"/>
    </location>
</feature>
<dbReference type="Proteomes" id="UP000295689">
    <property type="component" value="Unassembled WGS sequence"/>
</dbReference>
<gene>
    <name evidence="10" type="ORF">EV146_110165</name>
</gene>
<dbReference type="InterPro" id="IPR026032">
    <property type="entry name" value="HcaT-like"/>
</dbReference>
<dbReference type="InterPro" id="IPR036259">
    <property type="entry name" value="MFS_trans_sf"/>
</dbReference>
<evidence type="ECO:0000313" key="11">
    <source>
        <dbReference type="Proteomes" id="UP000295689"/>
    </source>
</evidence>
<dbReference type="RefSeq" id="WP_241993974.1">
    <property type="nucleotide sequence ID" value="NZ_JABUHM010000011.1"/>
</dbReference>
<evidence type="ECO:0000256" key="5">
    <source>
        <dbReference type="ARBA" id="ARBA00022692"/>
    </source>
</evidence>